<dbReference type="KEGG" id="thu:AC731_010890"/>
<dbReference type="InterPro" id="IPR000468">
    <property type="entry name" value="Barstar"/>
</dbReference>
<dbReference type="Gene3D" id="3.30.370.10">
    <property type="entry name" value="Barstar-like"/>
    <property type="match status" value="1"/>
</dbReference>
<name>A0A127K6X1_9RHOO</name>
<dbReference type="SUPFAM" id="SSF52038">
    <property type="entry name" value="Barstar-related"/>
    <property type="match status" value="1"/>
</dbReference>
<reference evidence="4" key="1">
    <citation type="submission" date="2016-03" db="EMBL/GenBank/DDBJ databases">
        <authorList>
            <person name="Ma C."/>
            <person name="Zhou S."/>
            <person name="Yang G."/>
        </authorList>
    </citation>
    <scope>NUCLEOTIDE SEQUENCE [LARGE SCALE GENOMIC DNA]</scope>
    <source>
        <strain evidence="4">SgZ-1</strain>
    </source>
</reference>
<dbReference type="Pfam" id="PF01337">
    <property type="entry name" value="Barstar"/>
    <property type="match status" value="1"/>
</dbReference>
<dbReference type="EMBL" id="CP014646">
    <property type="protein sequence ID" value="AMO37404.1"/>
    <property type="molecule type" value="Genomic_DNA"/>
</dbReference>
<evidence type="ECO:0000256" key="1">
    <source>
        <dbReference type="ARBA" id="ARBA00006845"/>
    </source>
</evidence>
<dbReference type="AlphaFoldDB" id="A0A127K6X1"/>
<sequence length="122" mass="13491">MIPSPSDSPLDVRVELADCTDKAGLLRRFAEAFRFPDWFGHNWDALADCLTDLSWLPAPAYRVVLCNSSTLRTTHPDVLATTFDILDDTTRCWAEAGIAFSVEVMEDDAPSASARPPHDAPR</sequence>
<accession>A0A127K6X1</accession>
<evidence type="ECO:0000313" key="4">
    <source>
        <dbReference type="Proteomes" id="UP000036902"/>
    </source>
</evidence>
<gene>
    <name evidence="3" type="ORF">AC731_010890</name>
</gene>
<organism evidence="3 4">
    <name type="scientific">Thauera humireducens</name>
    <dbReference type="NCBI Taxonomy" id="1134435"/>
    <lineage>
        <taxon>Bacteria</taxon>
        <taxon>Pseudomonadati</taxon>
        <taxon>Pseudomonadota</taxon>
        <taxon>Betaproteobacteria</taxon>
        <taxon>Rhodocyclales</taxon>
        <taxon>Zoogloeaceae</taxon>
        <taxon>Thauera</taxon>
    </lineage>
</organism>
<dbReference type="Proteomes" id="UP000036902">
    <property type="component" value="Chromosome"/>
</dbReference>
<protein>
    <submittedName>
        <fullName evidence="3">Barnase inhibitor</fullName>
    </submittedName>
</protein>
<evidence type="ECO:0000259" key="2">
    <source>
        <dbReference type="Pfam" id="PF01337"/>
    </source>
</evidence>
<evidence type="ECO:0000313" key="3">
    <source>
        <dbReference type="EMBL" id="AMO37404.1"/>
    </source>
</evidence>
<dbReference type="STRING" id="1134435.AC731_010890"/>
<dbReference type="RefSeq" id="WP_048706005.1">
    <property type="nucleotide sequence ID" value="NZ_CP014646.1"/>
</dbReference>
<dbReference type="InterPro" id="IPR035905">
    <property type="entry name" value="Barstar-like_sf"/>
</dbReference>
<proteinExistence type="inferred from homology"/>
<dbReference type="CDD" id="cd05141">
    <property type="entry name" value="Barstar_evA4336-like"/>
    <property type="match status" value="1"/>
</dbReference>
<keyword evidence="4" id="KW-1185">Reference proteome</keyword>
<feature type="domain" description="Barstar (barnase inhibitor)" evidence="2">
    <location>
        <begin position="12"/>
        <end position="103"/>
    </location>
</feature>
<comment type="similarity">
    <text evidence="1">Belongs to the barstar family.</text>
</comment>